<sequence>MTKVLKPFTTRVQRFAAGADVPADTDLSPHTLEGLTSQGFLEAPPKPSKSKADSARAAE</sequence>
<keyword evidence="3" id="KW-1185">Reference proteome</keyword>
<evidence type="ECO:0000313" key="3">
    <source>
        <dbReference type="Proteomes" id="UP000558284"/>
    </source>
</evidence>
<reference evidence="2 3" key="1">
    <citation type="submission" date="2020-07" db="EMBL/GenBank/DDBJ databases">
        <title>Definition of the novel symbiovar canariense within Mesorhizobium novociceri, a new species of genus Mesorhizobium nodulating Cicer canariense in the Caldera de Taburiente National Park (La Palma, Canary Islands).</title>
        <authorList>
            <person name="Leon-Barrios M."/>
            <person name="Perez-Yepez J."/>
            <person name="Flores-Felix J.D."/>
            <person name="Ramirez-Baena M.H."/>
            <person name="Pulido-Suarez L."/>
            <person name="Igual J.M."/>
            <person name="Velazquez E."/>
            <person name="Peix A."/>
        </authorList>
    </citation>
    <scope>NUCLEOTIDE SEQUENCE [LARGE SCALE GENOMIC DNA]</scope>
    <source>
        <strain evidence="2 3">CCANP35</strain>
    </source>
</reference>
<gene>
    <name evidence="2" type="ORF">H0241_16005</name>
</gene>
<dbReference type="Proteomes" id="UP000558284">
    <property type="component" value="Unassembled WGS sequence"/>
</dbReference>
<dbReference type="RefSeq" id="WP_181058632.1">
    <property type="nucleotide sequence ID" value="NZ_JACDTY010000007.1"/>
</dbReference>
<feature type="region of interest" description="Disordered" evidence="1">
    <location>
        <begin position="16"/>
        <end position="59"/>
    </location>
</feature>
<organism evidence="2 3">
    <name type="scientific">Mesorhizobium neociceri</name>
    <dbReference type="NCBI Taxonomy" id="1307853"/>
    <lineage>
        <taxon>Bacteria</taxon>
        <taxon>Pseudomonadati</taxon>
        <taxon>Pseudomonadota</taxon>
        <taxon>Alphaproteobacteria</taxon>
        <taxon>Hyphomicrobiales</taxon>
        <taxon>Phyllobacteriaceae</taxon>
        <taxon>Mesorhizobium</taxon>
    </lineage>
</organism>
<dbReference type="AlphaFoldDB" id="A0A838B6I0"/>
<accession>A0A838B6I0</accession>
<proteinExistence type="predicted"/>
<evidence type="ECO:0000256" key="1">
    <source>
        <dbReference type="SAM" id="MobiDB-lite"/>
    </source>
</evidence>
<name>A0A838B6I0_9HYPH</name>
<dbReference type="EMBL" id="JACDTY010000007">
    <property type="protein sequence ID" value="MBA1141753.1"/>
    <property type="molecule type" value="Genomic_DNA"/>
</dbReference>
<protein>
    <submittedName>
        <fullName evidence="2">Uncharacterized protein</fullName>
    </submittedName>
</protein>
<evidence type="ECO:0000313" key="2">
    <source>
        <dbReference type="EMBL" id="MBA1141753.1"/>
    </source>
</evidence>
<comment type="caution">
    <text evidence="2">The sequence shown here is derived from an EMBL/GenBank/DDBJ whole genome shotgun (WGS) entry which is preliminary data.</text>
</comment>
<feature type="compositionally biased region" description="Basic and acidic residues" evidence="1">
    <location>
        <begin position="50"/>
        <end position="59"/>
    </location>
</feature>